<keyword evidence="1" id="KW-0812">Transmembrane</keyword>
<gene>
    <name evidence="2" type="ORF">HYPSUDRAFT_1039944</name>
</gene>
<organism evidence="2 3">
    <name type="scientific">Hypholoma sublateritium (strain FD-334 SS-4)</name>
    <dbReference type="NCBI Taxonomy" id="945553"/>
    <lineage>
        <taxon>Eukaryota</taxon>
        <taxon>Fungi</taxon>
        <taxon>Dikarya</taxon>
        <taxon>Basidiomycota</taxon>
        <taxon>Agaricomycotina</taxon>
        <taxon>Agaricomycetes</taxon>
        <taxon>Agaricomycetidae</taxon>
        <taxon>Agaricales</taxon>
        <taxon>Agaricineae</taxon>
        <taxon>Strophariaceae</taxon>
        <taxon>Hypholoma</taxon>
    </lineage>
</organism>
<dbReference type="Proteomes" id="UP000054270">
    <property type="component" value="Unassembled WGS sequence"/>
</dbReference>
<evidence type="ECO:0000256" key="1">
    <source>
        <dbReference type="SAM" id="Phobius"/>
    </source>
</evidence>
<reference evidence="3" key="1">
    <citation type="submission" date="2014-04" db="EMBL/GenBank/DDBJ databases">
        <title>Evolutionary Origins and Diversification of the Mycorrhizal Mutualists.</title>
        <authorList>
            <consortium name="DOE Joint Genome Institute"/>
            <consortium name="Mycorrhizal Genomics Consortium"/>
            <person name="Kohler A."/>
            <person name="Kuo A."/>
            <person name="Nagy L.G."/>
            <person name="Floudas D."/>
            <person name="Copeland A."/>
            <person name="Barry K.W."/>
            <person name="Cichocki N."/>
            <person name="Veneault-Fourrey C."/>
            <person name="LaButti K."/>
            <person name="Lindquist E.A."/>
            <person name="Lipzen A."/>
            <person name="Lundell T."/>
            <person name="Morin E."/>
            <person name="Murat C."/>
            <person name="Riley R."/>
            <person name="Ohm R."/>
            <person name="Sun H."/>
            <person name="Tunlid A."/>
            <person name="Henrissat B."/>
            <person name="Grigoriev I.V."/>
            <person name="Hibbett D.S."/>
            <person name="Martin F."/>
        </authorList>
    </citation>
    <scope>NUCLEOTIDE SEQUENCE [LARGE SCALE GENOMIC DNA]</scope>
    <source>
        <strain evidence="3">FD-334 SS-4</strain>
    </source>
</reference>
<dbReference type="EMBL" id="KN817526">
    <property type="protein sequence ID" value="KJA26974.1"/>
    <property type="molecule type" value="Genomic_DNA"/>
</dbReference>
<proteinExistence type="predicted"/>
<keyword evidence="1" id="KW-1133">Transmembrane helix</keyword>
<keyword evidence="3" id="KW-1185">Reference proteome</keyword>
<accession>A0A0D2P7M2</accession>
<evidence type="ECO:0000313" key="3">
    <source>
        <dbReference type="Proteomes" id="UP000054270"/>
    </source>
</evidence>
<dbReference type="AlphaFoldDB" id="A0A0D2P7M2"/>
<name>A0A0D2P7M2_HYPSF</name>
<evidence type="ECO:0000313" key="2">
    <source>
        <dbReference type="EMBL" id="KJA26974.1"/>
    </source>
</evidence>
<sequence length="163" mass="18492">MCLYWFVFPACIWVSWVFSPRRGIVSIPILFSYTCTPPLLNTAIHEPTLSITLCSWTLIPDIIHPTTLIVLSTLFYLSFFRSIRIFRIHVSYNAHTIQPHPRTPPCLRTPACTRQPPYTQNCCTPHVNNNQVSCAHPTEQELPSIPRAATGSNQLIARLFTGV</sequence>
<protein>
    <submittedName>
        <fullName evidence="2">Uncharacterized protein</fullName>
    </submittedName>
</protein>
<keyword evidence="1" id="KW-0472">Membrane</keyword>
<feature type="transmembrane region" description="Helical" evidence="1">
    <location>
        <begin position="62"/>
        <end position="80"/>
    </location>
</feature>